<evidence type="ECO:0000259" key="3">
    <source>
        <dbReference type="Pfam" id="PF01478"/>
    </source>
</evidence>
<dbReference type="EMBL" id="AJLO02000015">
    <property type="protein sequence ID" value="KOE99948.1"/>
    <property type="molecule type" value="Genomic_DNA"/>
</dbReference>
<evidence type="ECO:0000313" key="5">
    <source>
        <dbReference type="Proteomes" id="UP000036890"/>
    </source>
</evidence>
<comment type="similarity">
    <text evidence="1">Belongs to the peptidase A24 family.</text>
</comment>
<dbReference type="PANTHER" id="PTHR30487">
    <property type="entry name" value="TYPE 4 PREPILIN-LIKE PROTEINS LEADER PEPTIDE-PROCESSING ENZYME"/>
    <property type="match status" value="1"/>
</dbReference>
<accession>A0A0L8AC24</accession>
<dbReference type="PANTHER" id="PTHR30487:SF0">
    <property type="entry name" value="PREPILIN LEADER PEPTIDASE_N-METHYLTRANSFERASE-RELATED"/>
    <property type="match status" value="1"/>
</dbReference>
<dbReference type="GO" id="GO:0005886">
    <property type="term" value="C:plasma membrane"/>
    <property type="evidence" value="ECO:0007669"/>
    <property type="project" value="TreeGrafter"/>
</dbReference>
<feature type="transmembrane region" description="Helical" evidence="2">
    <location>
        <begin position="160"/>
        <end position="180"/>
    </location>
</feature>
<evidence type="ECO:0000313" key="4">
    <source>
        <dbReference type="EMBL" id="KOE99948.1"/>
    </source>
</evidence>
<dbReference type="InterPro" id="IPR000045">
    <property type="entry name" value="Prepilin_IV_endopep_pep"/>
</dbReference>
<evidence type="ECO:0000256" key="1">
    <source>
        <dbReference type="ARBA" id="ARBA00005801"/>
    </source>
</evidence>
<dbReference type="GeneID" id="86939196"/>
<feature type="transmembrane region" description="Helical" evidence="2">
    <location>
        <begin position="53"/>
        <end position="73"/>
    </location>
</feature>
<dbReference type="GO" id="GO:0006465">
    <property type="term" value="P:signal peptide processing"/>
    <property type="evidence" value="ECO:0007669"/>
    <property type="project" value="TreeGrafter"/>
</dbReference>
<dbReference type="Proteomes" id="UP000036890">
    <property type="component" value="Unassembled WGS sequence"/>
</dbReference>
<name>A0A0L8AC24_9GAMM</name>
<reference evidence="4 5" key="1">
    <citation type="journal article" date="2012" name="J. Bacteriol.">
        <title>Genome sequence of a novel nicotine-degrading strain, Pseudomonas geniculata N1.</title>
        <authorList>
            <person name="Tang H."/>
            <person name="Yu H."/>
            <person name="Tai C."/>
            <person name="Huang K."/>
            <person name="Liu Y."/>
            <person name="Wang L."/>
            <person name="Yao Y."/>
            <person name="Wu G."/>
            <person name="Xu P."/>
        </authorList>
    </citation>
    <scope>NUCLEOTIDE SEQUENCE [LARGE SCALE GENOMIC DNA]</scope>
    <source>
        <strain evidence="4 5">N1</strain>
    </source>
</reference>
<organism evidence="4 5">
    <name type="scientific">Stenotrophomonas geniculata N1</name>
    <dbReference type="NCBI Taxonomy" id="1167641"/>
    <lineage>
        <taxon>Bacteria</taxon>
        <taxon>Pseudomonadati</taxon>
        <taxon>Pseudomonadota</taxon>
        <taxon>Gammaproteobacteria</taxon>
        <taxon>Lysobacterales</taxon>
        <taxon>Lysobacteraceae</taxon>
        <taxon>Stenotrophomonas</taxon>
    </lineage>
</organism>
<dbReference type="AlphaFoldDB" id="A0A0L8AC24"/>
<dbReference type="Pfam" id="PF01478">
    <property type="entry name" value="Peptidase_A24"/>
    <property type="match status" value="1"/>
</dbReference>
<dbReference type="InterPro" id="IPR050882">
    <property type="entry name" value="Prepilin_peptidase/N-MTase"/>
</dbReference>
<gene>
    <name evidence="4" type="ORF">W7K_06290</name>
</gene>
<comment type="caution">
    <text evidence="4">The sequence shown here is derived from an EMBL/GenBank/DDBJ whole genome shotgun (WGS) entry which is preliminary data.</text>
</comment>
<feature type="transmembrane region" description="Helical" evidence="2">
    <location>
        <begin position="28"/>
        <end position="46"/>
    </location>
</feature>
<proteinExistence type="inferred from homology"/>
<keyword evidence="2" id="KW-0812">Transmembrane</keyword>
<keyword evidence="2" id="KW-0472">Membrane</keyword>
<dbReference type="Gene3D" id="1.20.120.1220">
    <property type="match status" value="1"/>
</dbReference>
<feature type="domain" description="Prepilin type IV endopeptidase peptidase" evidence="3">
    <location>
        <begin position="7"/>
        <end position="110"/>
    </location>
</feature>
<dbReference type="GO" id="GO:0004190">
    <property type="term" value="F:aspartic-type endopeptidase activity"/>
    <property type="evidence" value="ECO:0007669"/>
    <property type="project" value="InterPro"/>
</dbReference>
<dbReference type="RefSeq" id="WP_010485142.1">
    <property type="nucleotide sequence ID" value="NZ_AJLO02000015.1"/>
</dbReference>
<dbReference type="OrthoDB" id="5953125at2"/>
<sequence length="181" mass="19152">MTLLGLLAIGVCLRIAISDLYARRVPNAWLLSACAITVVVLIAGQFNAPRLPWASHIAGAALGLVALLPFHAVRWMGAGDVKFFSVLGLMLGWQALLPIWIAASLAAGAHAALVLVSRRLGPVLPIGLQAHMHRASSQWHSHPALRGMQSARQGRQGIPYAAYLAVSAIAWILISTYGGVA</sequence>
<protein>
    <submittedName>
        <fullName evidence="4">Peptidase</fullName>
    </submittedName>
</protein>
<keyword evidence="2" id="KW-1133">Transmembrane helix</keyword>
<feature type="transmembrane region" description="Helical" evidence="2">
    <location>
        <begin position="93"/>
        <end position="116"/>
    </location>
</feature>
<evidence type="ECO:0000256" key="2">
    <source>
        <dbReference type="SAM" id="Phobius"/>
    </source>
</evidence>